<gene>
    <name evidence="1" type="ORF">AVDCRST_MAG80-1368</name>
</gene>
<sequence length="300" mass="33476">MEWFERTEDVERGLRLIPRLGEVMLDEADEDIGATYEAVQTHLRVPFVNFLFRVLANYPPYLSFAWNTLEPYLLTTGFEEAADALRAQALVEPVPDAGDTKLAALGDIEQLRDFTDTIHYVLPKLLLVSSAFDEGLSGETGAAHGPSEVGVQSGVAEGATSLQMVGDDEATEEVEEVFEEIRNRHGHPDVASYYRGIAQWPEFLEFAWGRISPLVATDLYEERKRDLLEAARSSVFELPLPSRSEAVERGINEEQIEELRAILAVFRFRIIVDTLLDVSLIKALLDGPEAARSSRFSFAG</sequence>
<name>A0A6J4QI86_9ACTN</name>
<dbReference type="Gene3D" id="1.20.1290.10">
    <property type="entry name" value="AhpD-like"/>
    <property type="match status" value="1"/>
</dbReference>
<proteinExistence type="predicted"/>
<dbReference type="GO" id="GO:0019120">
    <property type="term" value="F:hydrolase activity, acting on acid halide bonds, in C-halide compounds"/>
    <property type="evidence" value="ECO:0007669"/>
    <property type="project" value="InterPro"/>
</dbReference>
<dbReference type="InterPro" id="IPR029032">
    <property type="entry name" value="AhpD-like"/>
</dbReference>
<organism evidence="1">
    <name type="scientific">uncultured Rubrobacteraceae bacterium</name>
    <dbReference type="NCBI Taxonomy" id="349277"/>
    <lineage>
        <taxon>Bacteria</taxon>
        <taxon>Bacillati</taxon>
        <taxon>Actinomycetota</taxon>
        <taxon>Rubrobacteria</taxon>
        <taxon>Rubrobacterales</taxon>
        <taxon>Rubrobacteraceae</taxon>
        <taxon>environmental samples</taxon>
    </lineage>
</organism>
<dbReference type="EMBL" id="CADCVC010000116">
    <property type="protein sequence ID" value="CAA9441421.1"/>
    <property type="molecule type" value="Genomic_DNA"/>
</dbReference>
<dbReference type="Pfam" id="PF10778">
    <property type="entry name" value="DehI"/>
    <property type="match status" value="1"/>
</dbReference>
<protein>
    <submittedName>
        <fullName evidence="1">Uncharacterized protein</fullName>
    </submittedName>
</protein>
<reference evidence="1" key="1">
    <citation type="submission" date="2020-02" db="EMBL/GenBank/DDBJ databases">
        <authorList>
            <person name="Meier V. D."/>
        </authorList>
    </citation>
    <scope>NUCLEOTIDE SEQUENCE</scope>
    <source>
        <strain evidence="1">AVDCRST_MAG80</strain>
    </source>
</reference>
<dbReference type="AlphaFoldDB" id="A0A6J4QI86"/>
<evidence type="ECO:0000313" key="1">
    <source>
        <dbReference type="EMBL" id="CAA9441421.1"/>
    </source>
</evidence>
<accession>A0A6J4QI86</accession>
<dbReference type="InterPro" id="IPR019714">
    <property type="entry name" value="2-haloacid_dehalogenase_DehI"/>
</dbReference>